<comment type="caution">
    <text evidence="1">The sequence shown here is derived from an EMBL/GenBank/DDBJ whole genome shotgun (WGS) entry which is preliminary data.</text>
</comment>
<evidence type="ECO:0000313" key="1">
    <source>
        <dbReference type="EMBL" id="KAJ8431103.1"/>
    </source>
</evidence>
<keyword evidence="2" id="KW-1185">Reference proteome</keyword>
<accession>A0A9Q1JUC9</accession>
<organism evidence="1 2">
    <name type="scientific">Carnegiea gigantea</name>
    <dbReference type="NCBI Taxonomy" id="171969"/>
    <lineage>
        <taxon>Eukaryota</taxon>
        <taxon>Viridiplantae</taxon>
        <taxon>Streptophyta</taxon>
        <taxon>Embryophyta</taxon>
        <taxon>Tracheophyta</taxon>
        <taxon>Spermatophyta</taxon>
        <taxon>Magnoliopsida</taxon>
        <taxon>eudicotyledons</taxon>
        <taxon>Gunneridae</taxon>
        <taxon>Pentapetalae</taxon>
        <taxon>Caryophyllales</taxon>
        <taxon>Cactineae</taxon>
        <taxon>Cactaceae</taxon>
        <taxon>Cactoideae</taxon>
        <taxon>Echinocereeae</taxon>
        <taxon>Carnegiea</taxon>
    </lineage>
</organism>
<evidence type="ECO:0000313" key="2">
    <source>
        <dbReference type="Proteomes" id="UP001153076"/>
    </source>
</evidence>
<dbReference type="AlphaFoldDB" id="A0A9Q1JUC9"/>
<dbReference type="EMBL" id="JAKOGI010000720">
    <property type="protein sequence ID" value="KAJ8431103.1"/>
    <property type="molecule type" value="Genomic_DNA"/>
</dbReference>
<name>A0A9Q1JUC9_9CARY</name>
<dbReference type="Proteomes" id="UP001153076">
    <property type="component" value="Unassembled WGS sequence"/>
</dbReference>
<dbReference type="OrthoDB" id="1194411at2759"/>
<gene>
    <name evidence="1" type="ORF">Cgig2_027410</name>
</gene>
<reference evidence="1" key="1">
    <citation type="submission" date="2022-04" db="EMBL/GenBank/DDBJ databases">
        <title>Carnegiea gigantea Genome sequencing and assembly v2.</title>
        <authorList>
            <person name="Copetti D."/>
            <person name="Sanderson M.J."/>
            <person name="Burquez A."/>
            <person name="Wojciechowski M.F."/>
        </authorList>
    </citation>
    <scope>NUCLEOTIDE SEQUENCE</scope>
    <source>
        <strain evidence="1">SGP5-SGP5p</strain>
        <tissue evidence="1">Aerial part</tissue>
    </source>
</reference>
<proteinExistence type="predicted"/>
<protein>
    <submittedName>
        <fullName evidence="1">Uncharacterized protein</fullName>
    </submittedName>
</protein>
<sequence length="508" mass="57932">MTLLVTKGLHFKKAENVTMDLPSSTITSFWSRKLESSKEHFIIIEMMRINVSKDYENYFNATIVEKSSHYKKKLRINLPVSRLLNLMIGVMEWIKRVLAGIFGAIGIYPFSYHFETNVWRAFCELWGPLTNTLHHGARVKLAFHFMTVNWRFTNEDLLTIINILQQLLNYYVLMLSFASFIIEQTDYEKGKVGAKKKSSLCISCQERMKNLNVIVKGPTGFCYIYHGLGKATCNPDNPSKANIIFPNYYVIGWLAELFTSPYHCCPDGDFPSLVYYGALLGSKLSLAQARHIFRDGRYLSVRASSYHEDSCNGQDVTNMALLDEHFKFLLSIRSSVLPVRVRVELLCNPITPTDLLANLDLIKGFRLIAWALAVLQRQRSIEDWIRKSICKRVEVIISIISNHGSPSDLICWLSSKIEEIFEVVKTVAKIEELVDVDRVKALSDKDLTCSSEIAYMEGQLNNLSSEALKLKVAGADSQNTRGFDHPVLEKEKDHLKNLISFVISFKNV</sequence>